<dbReference type="GO" id="GO:0042393">
    <property type="term" value="F:histone binding"/>
    <property type="evidence" value="ECO:0007669"/>
    <property type="project" value="TreeGrafter"/>
</dbReference>
<protein>
    <submittedName>
        <fullName evidence="8">Chromatin assembly protein, putative</fullName>
    </submittedName>
</protein>
<dbReference type="GO" id="GO:0005634">
    <property type="term" value="C:nucleus"/>
    <property type="evidence" value="ECO:0007669"/>
    <property type="project" value="UniProtKB-SubCell"/>
</dbReference>
<comment type="similarity">
    <text evidence="2">Belongs to the ASF1 family.</text>
</comment>
<keyword evidence="6" id="KW-0539">Nucleus</keyword>
<dbReference type="Pfam" id="PF04729">
    <property type="entry name" value="ASF1_hist_chap"/>
    <property type="match status" value="1"/>
</dbReference>
<keyword evidence="3" id="KW-0805">Transcription regulation</keyword>
<dbReference type="KEGG" id="tan:TA15120"/>
<keyword evidence="9" id="KW-1185">Reference proteome</keyword>
<dbReference type="Proteomes" id="UP000001950">
    <property type="component" value="Chromosome 2"/>
</dbReference>
<feature type="compositionally biased region" description="Low complexity" evidence="7">
    <location>
        <begin position="291"/>
        <end position="304"/>
    </location>
</feature>
<organism evidence="8 9">
    <name type="scientific">Theileria annulata</name>
    <dbReference type="NCBI Taxonomy" id="5874"/>
    <lineage>
        <taxon>Eukaryota</taxon>
        <taxon>Sar</taxon>
        <taxon>Alveolata</taxon>
        <taxon>Apicomplexa</taxon>
        <taxon>Aconoidasida</taxon>
        <taxon>Piroplasmida</taxon>
        <taxon>Theileriidae</taxon>
        <taxon>Theileria</taxon>
    </lineage>
</organism>
<dbReference type="GeneID" id="3862197"/>
<dbReference type="STRING" id="5874.Q4UFB9"/>
<sequence length="372" mass="41400">MSLINVTNIKIGNNVCNIKLPLIFQIEFECLEHLKHDVEWKVIYITSDGSGYINNTNNSNNTTDNSINNLTHMTDSTNNSTNNTTDGAEEKEYLISNNKGEIILDAVCLGPLYKGILEFEFRVNPPNFHRLNPECILGMQAILISGNYCEQEFIRIGYYTNNVYDEESLVENPPDLPILDKIVRCIIDQPRVTRFPIKWDNDYLVDFEGNNLNFIIQTDSDNSVTVSNTTEDITSPTTSNSNNTEVDTTSNNTEDTTSPTNSNNNSSNSSSELTTSSNSNEVDTTSHTTEDSTNSSGTSEDSSTVGPSTVTEEENINTIAAVTTTRESGTFSEDTNTDTITEVDPFRAGREPDPVTDDMELYENKKRKLSHL</sequence>
<evidence type="ECO:0000313" key="8">
    <source>
        <dbReference type="EMBL" id="CAI74197.1"/>
    </source>
</evidence>
<dbReference type="Gene3D" id="2.60.40.1490">
    <property type="entry name" value="Histone chaperone ASF1-like"/>
    <property type="match status" value="1"/>
</dbReference>
<feature type="compositionally biased region" description="Basic and acidic residues" evidence="7">
    <location>
        <begin position="344"/>
        <end position="353"/>
    </location>
</feature>
<feature type="compositionally biased region" description="Low complexity" evidence="7">
    <location>
        <begin position="234"/>
        <end position="281"/>
    </location>
</feature>
<dbReference type="InterPro" id="IPR006818">
    <property type="entry name" value="ASF1-like"/>
</dbReference>
<dbReference type="PANTHER" id="PTHR12040">
    <property type="entry name" value="ANTI-SILENCING PROTEIN 1"/>
    <property type="match status" value="1"/>
</dbReference>
<evidence type="ECO:0000256" key="7">
    <source>
        <dbReference type="SAM" id="MobiDB-lite"/>
    </source>
</evidence>
<evidence type="ECO:0000256" key="5">
    <source>
        <dbReference type="ARBA" id="ARBA00023186"/>
    </source>
</evidence>
<gene>
    <name evidence="8" type="ORF">TA15120</name>
</gene>
<evidence type="ECO:0000313" key="9">
    <source>
        <dbReference type="Proteomes" id="UP000001950"/>
    </source>
</evidence>
<dbReference type="FunCoup" id="Q4UFB9">
    <property type="interactions" value="334"/>
</dbReference>
<dbReference type="VEuPathDB" id="PiroplasmaDB:TA15120"/>
<feature type="region of interest" description="Disordered" evidence="7">
    <location>
        <begin position="223"/>
        <end position="372"/>
    </location>
</feature>
<evidence type="ECO:0000256" key="3">
    <source>
        <dbReference type="ARBA" id="ARBA00023015"/>
    </source>
</evidence>
<dbReference type="GO" id="GO:0000785">
    <property type="term" value="C:chromatin"/>
    <property type="evidence" value="ECO:0007669"/>
    <property type="project" value="TreeGrafter"/>
</dbReference>
<dbReference type="InParanoid" id="Q4UFB9"/>
<dbReference type="RefSeq" id="XP_951929.1">
    <property type="nucleotide sequence ID" value="XM_946836.1"/>
</dbReference>
<dbReference type="SUPFAM" id="SSF101546">
    <property type="entry name" value="ASF1-like"/>
    <property type="match status" value="1"/>
</dbReference>
<evidence type="ECO:0000256" key="1">
    <source>
        <dbReference type="ARBA" id="ARBA00004123"/>
    </source>
</evidence>
<keyword evidence="5" id="KW-0143">Chaperone</keyword>
<evidence type="ECO:0000256" key="2">
    <source>
        <dbReference type="ARBA" id="ARBA00006051"/>
    </source>
</evidence>
<comment type="subcellular location">
    <subcellularLocation>
        <location evidence="1">Nucleus</location>
    </subcellularLocation>
</comment>
<feature type="compositionally biased region" description="Polar residues" evidence="7">
    <location>
        <begin position="305"/>
        <end position="340"/>
    </location>
</feature>
<dbReference type="InterPro" id="IPR036747">
    <property type="entry name" value="ASF1-like_sf"/>
</dbReference>
<dbReference type="OrthoDB" id="29755at2759"/>
<keyword evidence="4" id="KW-0804">Transcription</keyword>
<dbReference type="AlphaFoldDB" id="Q4UFB9"/>
<accession>Q4UFB9</accession>
<dbReference type="PANTHER" id="PTHR12040:SF0">
    <property type="entry name" value="HISTONE CHAPERONE ASF1"/>
    <property type="match status" value="1"/>
</dbReference>
<evidence type="ECO:0000256" key="6">
    <source>
        <dbReference type="ARBA" id="ARBA00023242"/>
    </source>
</evidence>
<dbReference type="eggNOG" id="KOG3265">
    <property type="taxonomic scope" value="Eukaryota"/>
</dbReference>
<dbReference type="GO" id="GO:0006335">
    <property type="term" value="P:DNA replication-dependent chromatin assembly"/>
    <property type="evidence" value="ECO:0007669"/>
    <property type="project" value="TreeGrafter"/>
</dbReference>
<dbReference type="EMBL" id="CR940348">
    <property type="protein sequence ID" value="CAI74197.1"/>
    <property type="molecule type" value="Genomic_DNA"/>
</dbReference>
<feature type="compositionally biased region" description="Polar residues" evidence="7">
    <location>
        <begin position="223"/>
        <end position="233"/>
    </location>
</feature>
<reference evidence="8 9" key="1">
    <citation type="journal article" date="2005" name="Science">
        <title>Genome of the host-cell transforming parasite Theileria annulata compared with T. parva.</title>
        <authorList>
            <person name="Pain A."/>
            <person name="Renauld H."/>
            <person name="Berriman M."/>
            <person name="Murphy L."/>
            <person name="Yeats C.A."/>
            <person name="Weir W."/>
            <person name="Kerhornou A."/>
            <person name="Aslett M."/>
            <person name="Bishop R."/>
            <person name="Bouchier C."/>
            <person name="Cochet M."/>
            <person name="Coulson R.M.R."/>
            <person name="Cronin A."/>
            <person name="de Villiers E.P."/>
            <person name="Fraser A."/>
            <person name="Fosker N."/>
            <person name="Gardner M."/>
            <person name="Goble A."/>
            <person name="Griffiths-Jones S."/>
            <person name="Harris D.E."/>
            <person name="Katzer F."/>
            <person name="Larke N."/>
            <person name="Lord A."/>
            <person name="Maser P."/>
            <person name="McKellar S."/>
            <person name="Mooney P."/>
            <person name="Morton F."/>
            <person name="Nene V."/>
            <person name="O'Neil S."/>
            <person name="Price C."/>
            <person name="Quail M.A."/>
            <person name="Rabbinowitsch E."/>
            <person name="Rawlings N.D."/>
            <person name="Rutter S."/>
            <person name="Saunders D."/>
            <person name="Seeger K."/>
            <person name="Shah T."/>
            <person name="Squares R."/>
            <person name="Squares S."/>
            <person name="Tivey A."/>
            <person name="Walker A.R."/>
            <person name="Woodward J."/>
            <person name="Dobbelaere D.A.E."/>
            <person name="Langsley G."/>
            <person name="Rajandream M.A."/>
            <person name="McKeever D."/>
            <person name="Shiels B."/>
            <person name="Tait A."/>
            <person name="Barrell B.G."/>
            <person name="Hall N."/>
        </authorList>
    </citation>
    <scope>NUCLEOTIDE SEQUENCE [LARGE SCALE GENOMIC DNA]</scope>
    <source>
        <strain evidence="9">Ankara</strain>
    </source>
</reference>
<proteinExistence type="inferred from homology"/>
<name>Q4UFB9_THEAN</name>
<evidence type="ECO:0000256" key="4">
    <source>
        <dbReference type="ARBA" id="ARBA00023163"/>
    </source>
</evidence>